<dbReference type="PANTHER" id="PTHR39199">
    <property type="entry name" value="BLR5128 PROTEIN"/>
    <property type="match status" value="1"/>
</dbReference>
<dbReference type="PANTHER" id="PTHR39199:SF1">
    <property type="entry name" value="BLR5128 PROTEIN"/>
    <property type="match status" value="1"/>
</dbReference>
<evidence type="ECO:0000313" key="4">
    <source>
        <dbReference type="Proteomes" id="UP001555786"/>
    </source>
</evidence>
<dbReference type="InterPro" id="IPR018717">
    <property type="entry name" value="DUF2241"/>
</dbReference>
<name>A0ABV3PVP5_9HYPH</name>
<feature type="domain" description="DUF2241" evidence="1">
    <location>
        <begin position="6"/>
        <end position="69"/>
    </location>
</feature>
<dbReference type="RefSeq" id="WP_367626308.1">
    <property type="nucleotide sequence ID" value="NZ_JBFNQD010000016.1"/>
</dbReference>
<gene>
    <name evidence="3" type="ORF">ABXS05_29305</name>
</gene>
<comment type="caution">
    <text evidence="3">The sequence shown here is derived from an EMBL/GenBank/DDBJ whole genome shotgun (WGS) entry which is preliminary data.</text>
</comment>
<evidence type="ECO:0000259" key="2">
    <source>
        <dbReference type="Pfam" id="PF13840"/>
    </source>
</evidence>
<dbReference type="Pfam" id="PF13840">
    <property type="entry name" value="ACT_7"/>
    <property type="match status" value="1"/>
</dbReference>
<evidence type="ECO:0000259" key="1">
    <source>
        <dbReference type="Pfam" id="PF10000"/>
    </source>
</evidence>
<reference evidence="3 4" key="1">
    <citation type="submission" date="2024-07" db="EMBL/GenBank/DDBJ databases">
        <title>Description of Labrys sedimenti sp. nov., isolated from a diclofenac-degrading enrichment culture.</title>
        <authorList>
            <person name="Tancsics A."/>
            <person name="Csepanyi A."/>
        </authorList>
    </citation>
    <scope>NUCLEOTIDE SEQUENCE [LARGE SCALE GENOMIC DNA]</scope>
    <source>
        <strain evidence="3 4">LMG 23578</strain>
    </source>
</reference>
<dbReference type="EMBL" id="JBFNQD010000016">
    <property type="protein sequence ID" value="MEW9309686.1"/>
    <property type="molecule type" value="Genomic_DNA"/>
</dbReference>
<keyword evidence="4" id="KW-1185">Reference proteome</keyword>
<dbReference type="Gene3D" id="3.30.2130.10">
    <property type="entry name" value="VC0802-like"/>
    <property type="match status" value="1"/>
</dbReference>
<evidence type="ECO:0000313" key="3">
    <source>
        <dbReference type="EMBL" id="MEW9309686.1"/>
    </source>
</evidence>
<accession>A0ABV3PVP5</accession>
<dbReference type="InterPro" id="IPR027795">
    <property type="entry name" value="CASTOR_ACT_dom"/>
</dbReference>
<dbReference type="Proteomes" id="UP001555786">
    <property type="component" value="Unassembled WGS sequence"/>
</dbReference>
<dbReference type="Pfam" id="PF10000">
    <property type="entry name" value="ACT_3"/>
    <property type="match status" value="1"/>
</dbReference>
<sequence>MPQSVRDTRAMIAGMTPRLKEGAFVFCTTTSPAVIEAAAGQALSFFREEEGVTLILPVEVAATFGFDTALAMKRIKLEVFSALDGVGLTAAVASALAAVGIPCNMVAAFHHDHAFVPAGMAERAVAVLEAAQRQAAS</sequence>
<proteinExistence type="predicted"/>
<feature type="domain" description="CASTOR ACT" evidence="2">
    <location>
        <begin position="76"/>
        <end position="129"/>
    </location>
</feature>
<protein>
    <submittedName>
        <fullName evidence="3">ACT domain-containing protein</fullName>
    </submittedName>
</protein>
<organism evidence="3 4">
    <name type="scientific">Labrys neptuniae</name>
    <dbReference type="NCBI Taxonomy" id="376174"/>
    <lineage>
        <taxon>Bacteria</taxon>
        <taxon>Pseudomonadati</taxon>
        <taxon>Pseudomonadota</taxon>
        <taxon>Alphaproteobacteria</taxon>
        <taxon>Hyphomicrobiales</taxon>
        <taxon>Xanthobacteraceae</taxon>
        <taxon>Labrys</taxon>
    </lineage>
</organism>
<dbReference type="InterPro" id="IPR045865">
    <property type="entry name" value="ACT-like_dom_sf"/>
</dbReference>
<dbReference type="SUPFAM" id="SSF55021">
    <property type="entry name" value="ACT-like"/>
    <property type="match status" value="2"/>
</dbReference>